<dbReference type="InterPro" id="IPR040596">
    <property type="entry name" value="RNase_II_C_S1"/>
</dbReference>
<dbReference type="RefSeq" id="WP_304562729.1">
    <property type="nucleotide sequence ID" value="NZ_JAUQSZ010000015.1"/>
</dbReference>
<evidence type="ECO:0000313" key="2">
    <source>
        <dbReference type="EMBL" id="MDO7844330.1"/>
    </source>
</evidence>
<dbReference type="InterPro" id="IPR050180">
    <property type="entry name" value="RNR_Ribonuclease"/>
</dbReference>
<comment type="caution">
    <text evidence="2">The sequence shown here is derived from an EMBL/GenBank/DDBJ whole genome shotgun (WGS) entry which is preliminary data.</text>
</comment>
<dbReference type="InterPro" id="IPR001900">
    <property type="entry name" value="RNase_II/R"/>
</dbReference>
<evidence type="ECO:0000259" key="1">
    <source>
        <dbReference type="SMART" id="SM00955"/>
    </source>
</evidence>
<dbReference type="Pfam" id="PF00773">
    <property type="entry name" value="RNB"/>
    <property type="match status" value="1"/>
</dbReference>
<feature type="domain" description="RNB" evidence="1">
    <location>
        <begin position="47"/>
        <end position="356"/>
    </location>
</feature>
<gene>
    <name evidence="2" type="ORF">Q5H94_18525</name>
</gene>
<dbReference type="PANTHER" id="PTHR23355:SF9">
    <property type="entry name" value="DIS3-LIKE EXONUCLEASE 2"/>
    <property type="match status" value="1"/>
</dbReference>
<sequence length="461" mass="49385">MKTLADPTNALARGLAAIRAQYQVPADFPPEVTAAAEAAAQRAPTDHVDRTATRFVTLDPAPSTDLDQAFAIEASGGDLLLHYAIADVAWFVEDGDAIDTEAWKRGETIYLPDGKAPLYPAILSQNAASLLPTGPRPAVVFTVRVARDGAVKLDGVERALIRSQAKLAYETVTDADLPPDFAELSRRIMAAEDARGAARVDPPEQEVAQVAANDFQLSFRPRLASEDRNAALSLATNMAVADALRAAHTGLFRVMAEPDDGAIQRLRHTARAYGLKWPGDVPLKDYERGLDAHDPHQAAFMLAIRRAGRGASYVPFQEGVVPWHSAMAAAYAHATAPLRRLADRYVVRAALAVANGQPVPEVVTAAFAKLPKVMAKAEAIGGQIDRAVIDLAEAVMLHGEEGKTFAAIVTDVDDRGARIQLRDQPVVARVATQGVTPGDEVHVRLVAADAEKRSVTFERTS</sequence>
<dbReference type="InterPro" id="IPR012340">
    <property type="entry name" value="NA-bd_OB-fold"/>
</dbReference>
<organism evidence="2 3">
    <name type="scientific">Sphingomonas immobilis</name>
    <dbReference type="NCBI Taxonomy" id="3063997"/>
    <lineage>
        <taxon>Bacteria</taxon>
        <taxon>Pseudomonadati</taxon>
        <taxon>Pseudomonadota</taxon>
        <taxon>Alphaproteobacteria</taxon>
        <taxon>Sphingomonadales</taxon>
        <taxon>Sphingomonadaceae</taxon>
        <taxon>Sphingomonas</taxon>
    </lineage>
</organism>
<keyword evidence="3" id="KW-1185">Reference proteome</keyword>
<proteinExistence type="predicted"/>
<dbReference type="Pfam" id="PF18614">
    <property type="entry name" value="RNase_II_C_S1"/>
    <property type="match status" value="1"/>
</dbReference>
<protein>
    <submittedName>
        <fullName evidence="2">RNB domain-containing ribonuclease</fullName>
    </submittedName>
</protein>
<evidence type="ECO:0000313" key="3">
    <source>
        <dbReference type="Proteomes" id="UP001176468"/>
    </source>
</evidence>
<dbReference type="Proteomes" id="UP001176468">
    <property type="component" value="Unassembled WGS sequence"/>
</dbReference>
<reference evidence="2" key="1">
    <citation type="submission" date="2023-07" db="EMBL/GenBank/DDBJ databases">
        <authorList>
            <person name="Kim M.K."/>
        </authorList>
    </citation>
    <scope>NUCLEOTIDE SEQUENCE</scope>
    <source>
        <strain evidence="2">CA1-15</strain>
    </source>
</reference>
<dbReference type="SMART" id="SM00955">
    <property type="entry name" value="RNB"/>
    <property type="match status" value="1"/>
</dbReference>
<dbReference type="PANTHER" id="PTHR23355">
    <property type="entry name" value="RIBONUCLEASE"/>
    <property type="match status" value="1"/>
</dbReference>
<dbReference type="EMBL" id="JAUQSZ010000015">
    <property type="protein sequence ID" value="MDO7844330.1"/>
    <property type="molecule type" value="Genomic_DNA"/>
</dbReference>
<name>A0ABT9A3E7_9SPHN</name>
<accession>A0ABT9A3E7</accession>
<dbReference type="SUPFAM" id="SSF50249">
    <property type="entry name" value="Nucleic acid-binding proteins"/>
    <property type="match status" value="1"/>
</dbReference>